<evidence type="ECO:0000313" key="9">
    <source>
        <dbReference type="EMBL" id="MBO8191727.1"/>
    </source>
</evidence>
<reference evidence="9 10" key="1">
    <citation type="submission" date="2020-11" db="EMBL/GenBank/DDBJ databases">
        <title>Streptomyces spirodelae sp. nov., isolated from duckweed.</title>
        <authorList>
            <person name="Saimee Y."/>
            <person name="Duangmal K."/>
        </authorList>
    </citation>
    <scope>NUCLEOTIDE SEQUENCE [LARGE SCALE GENOMIC DNA]</scope>
    <source>
        <strain evidence="9 10">S16-07</strain>
    </source>
</reference>
<keyword evidence="4 7" id="KW-1133">Transmembrane helix</keyword>
<feature type="transmembrane region" description="Helical" evidence="7">
    <location>
        <begin position="819"/>
        <end position="838"/>
    </location>
</feature>
<comment type="similarity">
    <text evidence="6">Belongs to the ABC-4 integral membrane protein family.</text>
</comment>
<feature type="transmembrane region" description="Helical" evidence="7">
    <location>
        <begin position="271"/>
        <end position="295"/>
    </location>
</feature>
<evidence type="ECO:0000313" key="10">
    <source>
        <dbReference type="Proteomes" id="UP001519064"/>
    </source>
</evidence>
<evidence type="ECO:0000256" key="4">
    <source>
        <dbReference type="ARBA" id="ARBA00022989"/>
    </source>
</evidence>
<dbReference type="InterPro" id="IPR003838">
    <property type="entry name" value="ABC3_permease_C"/>
</dbReference>
<comment type="subcellular location">
    <subcellularLocation>
        <location evidence="1">Cell membrane</location>
        <topology evidence="1">Multi-pass membrane protein</topology>
    </subcellularLocation>
</comment>
<keyword evidence="5 7" id="KW-0472">Membrane</keyword>
<evidence type="ECO:0000256" key="1">
    <source>
        <dbReference type="ARBA" id="ARBA00004651"/>
    </source>
</evidence>
<protein>
    <submittedName>
        <fullName evidence="9">ABC transporter permease</fullName>
    </submittedName>
</protein>
<keyword evidence="3 7" id="KW-0812">Transmembrane</keyword>
<feature type="transmembrane region" description="Helical" evidence="7">
    <location>
        <begin position="330"/>
        <end position="354"/>
    </location>
</feature>
<evidence type="ECO:0000256" key="5">
    <source>
        <dbReference type="ARBA" id="ARBA00023136"/>
    </source>
</evidence>
<feature type="transmembrane region" description="Helical" evidence="7">
    <location>
        <begin position="366"/>
        <end position="391"/>
    </location>
</feature>
<dbReference type="InterPro" id="IPR050250">
    <property type="entry name" value="Macrolide_Exporter_MacB"/>
</dbReference>
<dbReference type="PANTHER" id="PTHR30572:SF4">
    <property type="entry name" value="ABC TRANSPORTER PERMEASE YTRF"/>
    <property type="match status" value="1"/>
</dbReference>
<feature type="transmembrane region" description="Helical" evidence="7">
    <location>
        <begin position="783"/>
        <end position="807"/>
    </location>
</feature>
<evidence type="ECO:0000259" key="8">
    <source>
        <dbReference type="Pfam" id="PF02687"/>
    </source>
</evidence>
<feature type="domain" description="ABC3 transporter permease C-terminal" evidence="8">
    <location>
        <begin position="732"/>
        <end position="832"/>
    </location>
</feature>
<organism evidence="9 10">
    <name type="scientific">Streptomyces oryzae</name>
    <dbReference type="NCBI Taxonomy" id="1434886"/>
    <lineage>
        <taxon>Bacteria</taxon>
        <taxon>Bacillati</taxon>
        <taxon>Actinomycetota</taxon>
        <taxon>Actinomycetes</taxon>
        <taxon>Kitasatosporales</taxon>
        <taxon>Streptomycetaceae</taxon>
        <taxon>Streptomyces</taxon>
    </lineage>
</organism>
<evidence type="ECO:0000256" key="3">
    <source>
        <dbReference type="ARBA" id="ARBA00022692"/>
    </source>
</evidence>
<proteinExistence type="inferred from homology"/>
<feature type="transmembrane region" description="Helical" evidence="7">
    <location>
        <begin position="440"/>
        <end position="467"/>
    </location>
</feature>
<dbReference type="EMBL" id="JADKMA010000029">
    <property type="protein sequence ID" value="MBO8191727.1"/>
    <property type="molecule type" value="Genomic_DNA"/>
</dbReference>
<evidence type="ECO:0000256" key="7">
    <source>
        <dbReference type="SAM" id="Phobius"/>
    </source>
</evidence>
<name>A0ABS3X8L9_9ACTN</name>
<keyword evidence="2" id="KW-1003">Cell membrane</keyword>
<dbReference type="Proteomes" id="UP001519064">
    <property type="component" value="Unassembled WGS sequence"/>
</dbReference>
<evidence type="ECO:0000256" key="2">
    <source>
        <dbReference type="ARBA" id="ARBA00022475"/>
    </source>
</evidence>
<comment type="caution">
    <text evidence="9">The sequence shown here is derived from an EMBL/GenBank/DDBJ whole genome shotgun (WGS) entry which is preliminary data.</text>
</comment>
<gene>
    <name evidence="9" type="ORF">ITI46_08545</name>
</gene>
<dbReference type="Pfam" id="PF02687">
    <property type="entry name" value="FtsX"/>
    <property type="match status" value="1"/>
</dbReference>
<accession>A0ABS3X8L9</accession>
<feature type="transmembrane region" description="Helical" evidence="7">
    <location>
        <begin position="728"/>
        <end position="752"/>
    </location>
</feature>
<sequence>MRRGSGVRLLARRAAHQHRAAWSTTLAALALTSLLLGTAALSVASLALGHPRVTARAAAPVVVAGNQSTRFTAKPWGSEPETVNAALTERVRVPRAALGVLRGVAGVWTAIPDDAFTIRTGAGDRPLPGRSWEAASLAPYALREGRAPRSPGEAVAGAGLHAAPGQRLAGRRVVGVAEGPGVLYVTAAEARRLAGHPGSVDAIGVLAETGTSTDQLAGRIRVALDRAGVKDTSAGSRAKGDPAGLRVLTGDSRGAAENLRAAPARSALLELLGSITASLVLVALLVICSLAAQALHQREPELRLLRTVGATPRQLRAAVGREVSGKAAHAALWGALSAVPAFLTLHAALLAHGVRREGLELPTPAWIFLLPLGTAALTVGVARLAALLACARVARERPAGSSGGGSAGGSGKGRKVAGFILLTAGASSAGTAALQRGEAAAAAAGAAAVTLVIGCALLSPWIAATAVRLLRTPLRKLGGAGGRLAETYGTADSRRLGAALTPVVLVTAFAGVQLSAAATADEQTGRQAARALRADLAVTAPGGLPAAALHRLRETDGVAAATGLAHSTVVLARKETGEPRLERLAALGVTRHGVLATLDPGVREGGLAALRPGSVAVGADRARSQGLHPGSTVRIRFGDGAERALRVVAVYERSLALGDFLLSRTELLRHTADTRLTRVLLATAPGADPARTRAAVQRLLDATAPGARVAAAGPPTPPRTEGEDAARLLSGIAVTAIGALAALTVVSTLRLVRAGRQRELALLRVLGAVRGQLRRMQAAEATVLAFAGLACGAGAAALPLTALSFALARSLPTLPLPQAAAVIALAAATVTAGVLWPVRDRAQGR</sequence>
<dbReference type="PANTHER" id="PTHR30572">
    <property type="entry name" value="MEMBRANE COMPONENT OF TRANSPORTER-RELATED"/>
    <property type="match status" value="1"/>
</dbReference>
<evidence type="ECO:0000256" key="6">
    <source>
        <dbReference type="ARBA" id="ARBA00038076"/>
    </source>
</evidence>
<keyword evidence="10" id="KW-1185">Reference proteome</keyword>